<gene>
    <name evidence="1" type="ORF">ASCRUDRAFT_78050</name>
</gene>
<dbReference type="EMBL" id="KV454494">
    <property type="protein sequence ID" value="ODV58129.1"/>
    <property type="molecule type" value="Genomic_DNA"/>
</dbReference>
<reference evidence="2" key="1">
    <citation type="submission" date="2016-05" db="EMBL/GenBank/DDBJ databases">
        <title>Comparative genomics of biotechnologically important yeasts.</title>
        <authorList>
            <consortium name="DOE Joint Genome Institute"/>
            <person name="Riley R."/>
            <person name="Haridas S."/>
            <person name="Wolfe K.H."/>
            <person name="Lopes M.R."/>
            <person name="Hittinger C.T."/>
            <person name="Goker M."/>
            <person name="Salamov A."/>
            <person name="Wisecaver J."/>
            <person name="Long T.M."/>
            <person name="Aerts A.L."/>
            <person name="Barry K."/>
            <person name="Choi C."/>
            <person name="Clum A."/>
            <person name="Coughlan A.Y."/>
            <person name="Deshpande S."/>
            <person name="Douglass A.P."/>
            <person name="Hanson S.J."/>
            <person name="Klenk H.-P."/>
            <person name="Labutti K."/>
            <person name="Lapidus A."/>
            <person name="Lindquist E."/>
            <person name="Lipzen A."/>
            <person name="Meier-Kolthoff J.P."/>
            <person name="Ohm R.A."/>
            <person name="Otillar R.P."/>
            <person name="Pangilinan J."/>
            <person name="Peng Y."/>
            <person name="Rokas A."/>
            <person name="Rosa C.A."/>
            <person name="Scheuner C."/>
            <person name="Sibirny A.A."/>
            <person name="Slot J.C."/>
            <person name="Stielow J.B."/>
            <person name="Sun H."/>
            <person name="Kurtzman C.P."/>
            <person name="Blackwell M."/>
            <person name="Grigoriev I.V."/>
            <person name="Jeffries T.W."/>
        </authorList>
    </citation>
    <scope>NUCLEOTIDE SEQUENCE [LARGE SCALE GENOMIC DNA]</scope>
    <source>
        <strain evidence="2">DSM 1968</strain>
    </source>
</reference>
<accession>A0A1D2V991</accession>
<name>A0A1D2V991_9ASCO</name>
<proteinExistence type="predicted"/>
<keyword evidence="2" id="KW-1185">Reference proteome</keyword>
<organism evidence="1 2">
    <name type="scientific">Ascoidea rubescens DSM 1968</name>
    <dbReference type="NCBI Taxonomy" id="1344418"/>
    <lineage>
        <taxon>Eukaryota</taxon>
        <taxon>Fungi</taxon>
        <taxon>Dikarya</taxon>
        <taxon>Ascomycota</taxon>
        <taxon>Saccharomycotina</taxon>
        <taxon>Saccharomycetes</taxon>
        <taxon>Ascoideaceae</taxon>
        <taxon>Ascoidea</taxon>
    </lineage>
</organism>
<dbReference type="RefSeq" id="XP_020044436.1">
    <property type="nucleotide sequence ID" value="XM_020194115.1"/>
</dbReference>
<protein>
    <submittedName>
        <fullName evidence="1">Uncharacterized protein</fullName>
    </submittedName>
</protein>
<dbReference type="InParanoid" id="A0A1D2V991"/>
<evidence type="ECO:0000313" key="1">
    <source>
        <dbReference type="EMBL" id="ODV58129.1"/>
    </source>
</evidence>
<dbReference type="Proteomes" id="UP000095038">
    <property type="component" value="Unassembled WGS sequence"/>
</dbReference>
<dbReference type="GeneID" id="30967751"/>
<dbReference type="AlphaFoldDB" id="A0A1D2V991"/>
<evidence type="ECO:0000313" key="2">
    <source>
        <dbReference type="Proteomes" id="UP000095038"/>
    </source>
</evidence>
<sequence length="111" mass="12884">MDSSMLKQLVAQRIIQDLSSTSDTYDSVSDYLLLKIKSDFLECTHHQVNDNYISDINEFNFSDLNLDDEEVSGLLFLVVENAMDELMNKFDRIVGDFPDYISQINLEYEQN</sequence>